<proteinExistence type="predicted"/>
<dbReference type="EMBL" id="JAAAPK010000011">
    <property type="protein sequence ID" value="NBC44822.1"/>
    <property type="molecule type" value="Genomic_DNA"/>
</dbReference>
<feature type="region of interest" description="Disordered" evidence="1">
    <location>
        <begin position="106"/>
        <end position="132"/>
    </location>
</feature>
<feature type="region of interest" description="Disordered" evidence="1">
    <location>
        <begin position="1"/>
        <end position="23"/>
    </location>
</feature>
<protein>
    <recommendedName>
        <fullName evidence="4">Helix-turn-helix domain-containing protein</fullName>
    </recommendedName>
</protein>
<name>A0A7X5BY05_9BACT</name>
<accession>A0A7X5BY05</accession>
<reference evidence="2 3" key="1">
    <citation type="submission" date="2020-01" db="EMBL/GenBank/DDBJ databases">
        <title>The draft genome sequence of Corallococcus exiguus DSM 14696.</title>
        <authorList>
            <person name="Zhang X."/>
            <person name="Zhu H."/>
        </authorList>
    </citation>
    <scope>NUCLEOTIDE SEQUENCE [LARGE SCALE GENOMIC DNA]</scope>
    <source>
        <strain evidence="2 3">DSM 14696</strain>
    </source>
</reference>
<evidence type="ECO:0000256" key="1">
    <source>
        <dbReference type="SAM" id="MobiDB-lite"/>
    </source>
</evidence>
<sequence length="141" mass="15426">MKDTNKDTSSTQHLTAMDSGTESTLLREIHHELRRLREAVGVIQARITQAAPVQAARAVTVDAARALLGCGRSQVFALLKAGALSRAPKVGKTAMVTVESIEALQERFGREPTPKLKRQPARSTSTGRETREAILRMLRQP</sequence>
<evidence type="ECO:0000313" key="3">
    <source>
        <dbReference type="Proteomes" id="UP000537825"/>
    </source>
</evidence>
<keyword evidence="3" id="KW-1185">Reference proteome</keyword>
<evidence type="ECO:0008006" key="4">
    <source>
        <dbReference type="Google" id="ProtNLM"/>
    </source>
</evidence>
<comment type="caution">
    <text evidence="2">The sequence shown here is derived from an EMBL/GenBank/DDBJ whole genome shotgun (WGS) entry which is preliminary data.</text>
</comment>
<dbReference type="AlphaFoldDB" id="A0A7X5BY05"/>
<gene>
    <name evidence="2" type="ORF">GTZ93_33995</name>
</gene>
<dbReference type="RefSeq" id="WP_139915911.1">
    <property type="nucleotide sequence ID" value="NZ_CBCSLE010000011.1"/>
</dbReference>
<dbReference type="Proteomes" id="UP000537825">
    <property type="component" value="Unassembled WGS sequence"/>
</dbReference>
<evidence type="ECO:0000313" key="2">
    <source>
        <dbReference type="EMBL" id="NBC44822.1"/>
    </source>
</evidence>
<feature type="compositionally biased region" description="Polar residues" evidence="1">
    <location>
        <begin position="7"/>
        <end position="23"/>
    </location>
</feature>
<organism evidence="2 3">
    <name type="scientific">Corallococcus exiguus</name>
    <dbReference type="NCBI Taxonomy" id="83462"/>
    <lineage>
        <taxon>Bacteria</taxon>
        <taxon>Pseudomonadati</taxon>
        <taxon>Myxococcota</taxon>
        <taxon>Myxococcia</taxon>
        <taxon>Myxococcales</taxon>
        <taxon>Cystobacterineae</taxon>
        <taxon>Myxococcaceae</taxon>
        <taxon>Corallococcus</taxon>
    </lineage>
</organism>